<dbReference type="PANTHER" id="PTHR33070">
    <property type="entry name" value="OS06G0725500 PROTEIN"/>
    <property type="match status" value="1"/>
</dbReference>
<feature type="compositionally biased region" description="Basic and acidic residues" evidence="1">
    <location>
        <begin position="161"/>
        <end position="174"/>
    </location>
</feature>
<keyword evidence="3" id="KW-1185">Reference proteome</keyword>
<dbReference type="EMBL" id="BQKI01000004">
    <property type="protein sequence ID" value="GJM93880.1"/>
    <property type="molecule type" value="Genomic_DNA"/>
</dbReference>
<reference evidence="2" key="2">
    <citation type="submission" date="2021-12" db="EMBL/GenBank/DDBJ databases">
        <title>Resequencing data analysis of finger millet.</title>
        <authorList>
            <person name="Hatakeyama M."/>
            <person name="Aluri S."/>
            <person name="Balachadran M.T."/>
            <person name="Sivarajan S.R."/>
            <person name="Poveda L."/>
            <person name="Shimizu-Inatsugi R."/>
            <person name="Schlapbach R."/>
            <person name="Sreeman S.M."/>
            <person name="Shimizu K.K."/>
        </authorList>
    </citation>
    <scope>NUCLEOTIDE SEQUENCE</scope>
</reference>
<organism evidence="2 3">
    <name type="scientific">Eleusine coracana subsp. coracana</name>
    <dbReference type="NCBI Taxonomy" id="191504"/>
    <lineage>
        <taxon>Eukaryota</taxon>
        <taxon>Viridiplantae</taxon>
        <taxon>Streptophyta</taxon>
        <taxon>Embryophyta</taxon>
        <taxon>Tracheophyta</taxon>
        <taxon>Spermatophyta</taxon>
        <taxon>Magnoliopsida</taxon>
        <taxon>Liliopsida</taxon>
        <taxon>Poales</taxon>
        <taxon>Poaceae</taxon>
        <taxon>PACMAD clade</taxon>
        <taxon>Chloridoideae</taxon>
        <taxon>Cynodonteae</taxon>
        <taxon>Eleusininae</taxon>
        <taxon>Eleusine</taxon>
    </lineage>
</organism>
<feature type="compositionally biased region" description="Basic and acidic residues" evidence="1">
    <location>
        <begin position="206"/>
        <end position="220"/>
    </location>
</feature>
<accession>A0AAV5C6Y1</accession>
<feature type="compositionally biased region" description="Low complexity" evidence="1">
    <location>
        <begin position="344"/>
        <end position="354"/>
    </location>
</feature>
<reference evidence="2" key="1">
    <citation type="journal article" date="2018" name="DNA Res.">
        <title>Multiple hybrid de novo genome assembly of finger millet, an orphan allotetraploid crop.</title>
        <authorList>
            <person name="Hatakeyama M."/>
            <person name="Aluri S."/>
            <person name="Balachadran M.T."/>
            <person name="Sivarajan S.R."/>
            <person name="Patrignani A."/>
            <person name="Gruter S."/>
            <person name="Poveda L."/>
            <person name="Shimizu-Inatsugi R."/>
            <person name="Baeten J."/>
            <person name="Francoijs K.J."/>
            <person name="Nataraja K.N."/>
            <person name="Reddy Y.A.N."/>
            <person name="Phadnis S."/>
            <person name="Ravikumar R.L."/>
            <person name="Schlapbach R."/>
            <person name="Sreeman S.M."/>
            <person name="Shimizu K.K."/>
        </authorList>
    </citation>
    <scope>NUCLEOTIDE SEQUENCE</scope>
</reference>
<dbReference type="Proteomes" id="UP001054889">
    <property type="component" value="Unassembled WGS sequence"/>
</dbReference>
<proteinExistence type="predicted"/>
<gene>
    <name evidence="2" type="primary">ga10472</name>
    <name evidence="2" type="ORF">PR202_ga10472</name>
</gene>
<feature type="compositionally biased region" description="Basic and acidic residues" evidence="1">
    <location>
        <begin position="65"/>
        <end position="81"/>
    </location>
</feature>
<comment type="caution">
    <text evidence="2">The sequence shown here is derived from an EMBL/GenBank/DDBJ whole genome shotgun (WGS) entry which is preliminary data.</text>
</comment>
<evidence type="ECO:0000313" key="2">
    <source>
        <dbReference type="EMBL" id="GJM93880.1"/>
    </source>
</evidence>
<evidence type="ECO:0000313" key="3">
    <source>
        <dbReference type="Proteomes" id="UP001054889"/>
    </source>
</evidence>
<sequence>MAKAEDYIAEMGSQLSEVLRALKDLSTWKPTVDSALSAISKVVDDLTSRIQVLEAAPDAPPSAPSREEEVRAIGHRTDPHLQGDANRTSKVHGTPLGNGEMSPPKAQVPFDTHHVSSSPGGAYTKRGPEQHVDYGAAEEEEATAGLRARGLLGKRSPPPGPDHEARGRRGERGVVDAAESTSSRAVEEEEATAGSASLRATGEEEAAARLDRDLEGHLGERSLPPSRGEESAAGKRSPPPPGGEAARSGGKEPTAAWERGACSGEEEPATGGREEASGTLGGREAARFSLRALLASKSFLDLTGVPPAEVGSVTLVPVISSAKFCRILSSSIKASAPTMASHLRSSSVPSSPRSNEADVERQLQSLEATISSPSATINTMCAGFKRIRNIYNCIEEMMCIPSNQVSLAFGHTSRGSLPLITSHT</sequence>
<name>A0AAV5C6Y1_ELECO</name>
<dbReference type="AlphaFoldDB" id="A0AAV5C6Y1"/>
<protein>
    <submittedName>
        <fullName evidence="2">Uncharacterized protein</fullName>
    </submittedName>
</protein>
<feature type="region of interest" description="Disordered" evidence="1">
    <location>
        <begin position="55"/>
        <end position="280"/>
    </location>
</feature>
<dbReference type="PANTHER" id="PTHR33070:SF106">
    <property type="entry name" value="OS08G0553750 PROTEIN"/>
    <property type="match status" value="1"/>
</dbReference>
<evidence type="ECO:0000256" key="1">
    <source>
        <dbReference type="SAM" id="MobiDB-lite"/>
    </source>
</evidence>
<feature type="region of interest" description="Disordered" evidence="1">
    <location>
        <begin position="339"/>
        <end position="358"/>
    </location>
</feature>